<evidence type="ECO:0000259" key="2">
    <source>
        <dbReference type="PROSITE" id="PS50026"/>
    </source>
</evidence>
<dbReference type="Proteomes" id="UP000245119">
    <property type="component" value="Linkage Group LG2"/>
</dbReference>
<dbReference type="EMBL" id="PZQS01000002">
    <property type="protein sequence ID" value="PVD36138.1"/>
    <property type="molecule type" value="Genomic_DNA"/>
</dbReference>
<dbReference type="PROSITE" id="PS50026">
    <property type="entry name" value="EGF_3"/>
    <property type="match status" value="1"/>
</dbReference>
<dbReference type="Gene3D" id="2.10.25.10">
    <property type="entry name" value="Laminin"/>
    <property type="match status" value="1"/>
</dbReference>
<dbReference type="PROSITE" id="PS00022">
    <property type="entry name" value="EGF_1"/>
    <property type="match status" value="1"/>
</dbReference>
<dbReference type="PROSITE" id="PS51034">
    <property type="entry name" value="ZP_2"/>
    <property type="match status" value="1"/>
</dbReference>
<feature type="domain" description="EGF-like" evidence="2">
    <location>
        <begin position="46"/>
        <end position="81"/>
    </location>
</feature>
<accession>A0A2T7PRU3</accession>
<dbReference type="PROSITE" id="PS01186">
    <property type="entry name" value="EGF_2"/>
    <property type="match status" value="1"/>
</dbReference>
<dbReference type="CDD" id="cd00054">
    <property type="entry name" value="EGF_CA"/>
    <property type="match status" value="1"/>
</dbReference>
<dbReference type="InterPro" id="IPR000742">
    <property type="entry name" value="EGF"/>
</dbReference>
<feature type="domain" description="ZP" evidence="3">
    <location>
        <begin position="88"/>
        <end position="332"/>
    </location>
</feature>
<evidence type="ECO:0000313" key="5">
    <source>
        <dbReference type="Proteomes" id="UP000245119"/>
    </source>
</evidence>
<dbReference type="SUPFAM" id="SSF57196">
    <property type="entry name" value="EGF/Laminin"/>
    <property type="match status" value="1"/>
</dbReference>
<feature type="disulfide bond" evidence="1">
    <location>
        <begin position="50"/>
        <end position="60"/>
    </location>
</feature>
<proteinExistence type="predicted"/>
<dbReference type="SMART" id="SM00241">
    <property type="entry name" value="ZP"/>
    <property type="match status" value="1"/>
</dbReference>
<keyword evidence="1" id="KW-1015">Disulfide bond</keyword>
<dbReference type="Pfam" id="PF00100">
    <property type="entry name" value="Zona_pellucida"/>
    <property type="match status" value="1"/>
</dbReference>
<evidence type="ECO:0000259" key="3">
    <source>
        <dbReference type="PROSITE" id="PS51034"/>
    </source>
</evidence>
<comment type="caution">
    <text evidence="4">The sequence shown here is derived from an EMBL/GenBank/DDBJ whole genome shotgun (WGS) entry which is preliminary data.</text>
</comment>
<feature type="disulfide bond" evidence="1">
    <location>
        <begin position="71"/>
        <end position="80"/>
    </location>
</feature>
<dbReference type="SMART" id="SM00181">
    <property type="entry name" value="EGF"/>
    <property type="match status" value="2"/>
</dbReference>
<gene>
    <name evidence="4" type="ORF">C0Q70_03111</name>
</gene>
<evidence type="ECO:0000313" key="4">
    <source>
        <dbReference type="EMBL" id="PVD36138.1"/>
    </source>
</evidence>
<evidence type="ECO:0008006" key="6">
    <source>
        <dbReference type="Google" id="ProtNLM"/>
    </source>
</evidence>
<comment type="caution">
    <text evidence="1">Lacks conserved residue(s) required for the propagation of feature annotation.</text>
</comment>
<dbReference type="InterPro" id="IPR055355">
    <property type="entry name" value="ZP-C"/>
</dbReference>
<dbReference type="InterPro" id="IPR001507">
    <property type="entry name" value="ZP_dom"/>
</dbReference>
<name>A0A2T7PRU3_POMCA</name>
<keyword evidence="5" id="KW-1185">Reference proteome</keyword>
<sequence>MATMMNFTCERPTTNCDLLYGDCDLHTGMCTCRSGAIGLMCQHPGGFTPCTKPCHHGGTCFVTGSGPRCACGDGYYGDSCEHPMATAECFSDKMWINIYPYGFQSALDWSAPSPEIPLANGSTCPLVHAGTKPSMQINLGWEGFVGEFLHANDSCAGDATVVWDNATSRGYSRLVKIAYSTVFETPTDQLVPVHCVIDKQHAAAAPKPSPVNFIITDTLSRPVKSPVKLGSQVNVTFRVDPNSNYLDLKVLFCMVTDTSLSEHVVVVDNSCAQPPFGLTLYSPGRGENVLMMTMYRFARSTDLHFQCKVHMCDILDRFCQQAPNCPVISPPAFQPPAPAFPQVATVLQQAAPAFPH</sequence>
<evidence type="ECO:0000256" key="1">
    <source>
        <dbReference type="PROSITE-ProRule" id="PRU00076"/>
    </source>
</evidence>
<keyword evidence="1" id="KW-0245">EGF-like domain</keyword>
<reference evidence="4 5" key="1">
    <citation type="submission" date="2018-04" db="EMBL/GenBank/DDBJ databases">
        <title>The genome of golden apple snail Pomacea canaliculata provides insight into stress tolerance and invasive adaptation.</title>
        <authorList>
            <person name="Liu C."/>
            <person name="Liu B."/>
            <person name="Ren Y."/>
            <person name="Zhang Y."/>
            <person name="Wang H."/>
            <person name="Li S."/>
            <person name="Jiang F."/>
            <person name="Yin L."/>
            <person name="Zhang G."/>
            <person name="Qian W."/>
            <person name="Fan W."/>
        </authorList>
    </citation>
    <scope>NUCLEOTIDE SEQUENCE [LARGE SCALE GENOMIC DNA]</scope>
    <source>
        <strain evidence="4">SZHN2017</strain>
        <tissue evidence="4">Muscle</tissue>
    </source>
</reference>
<dbReference type="Pfam" id="PF00008">
    <property type="entry name" value="EGF"/>
    <property type="match status" value="1"/>
</dbReference>
<dbReference type="AlphaFoldDB" id="A0A2T7PRU3"/>
<organism evidence="4 5">
    <name type="scientific">Pomacea canaliculata</name>
    <name type="common">Golden apple snail</name>
    <dbReference type="NCBI Taxonomy" id="400727"/>
    <lineage>
        <taxon>Eukaryota</taxon>
        <taxon>Metazoa</taxon>
        <taxon>Spiralia</taxon>
        <taxon>Lophotrochozoa</taxon>
        <taxon>Mollusca</taxon>
        <taxon>Gastropoda</taxon>
        <taxon>Caenogastropoda</taxon>
        <taxon>Architaenioglossa</taxon>
        <taxon>Ampullarioidea</taxon>
        <taxon>Ampullariidae</taxon>
        <taxon>Pomacea</taxon>
    </lineage>
</organism>
<protein>
    <recommendedName>
        <fullName evidence="6">ZP domain-containing protein</fullName>
    </recommendedName>
</protein>